<name>S7QNV1_GLOTA</name>
<dbReference type="KEGG" id="gtr:GLOTRDRAFT_90440"/>
<dbReference type="HOGENOM" id="CLU_022273_0_0_1"/>
<dbReference type="STRING" id="670483.S7QNV1"/>
<dbReference type="EMBL" id="KB469296">
    <property type="protein sequence ID" value="EPQ61203.1"/>
    <property type="molecule type" value="Genomic_DNA"/>
</dbReference>
<dbReference type="GeneID" id="19309252"/>
<dbReference type="OMA" id="QVEWAST"/>
<protein>
    <submittedName>
        <fullName evidence="1">Uncharacterized protein</fullName>
    </submittedName>
</protein>
<dbReference type="Proteomes" id="UP000030669">
    <property type="component" value="Unassembled WGS sequence"/>
</dbReference>
<dbReference type="RefSeq" id="XP_007861426.1">
    <property type="nucleotide sequence ID" value="XM_007863235.1"/>
</dbReference>
<sequence>MPEYREVKAMDKFIEEVLNTRAFWKCDLTVQNIWADATDKEQLKSSNVRVQAGHAYKLDTSCKCMRGQKDNQTPLFPPMWKGRGAAPISSLRLGPDSVSSTGHTVTLDFGPLVLSMAPLTHTSVQCYSRSTWETAVLQIPKKDRKFLVAIGFEFKDFVLAFLSADLMFQASSPIWRTKKDALAAPPPPPDIYDDFNGFLVLIVKYYEPRIASRGVGRGLMIIQMRTGDSPWRICGIGVYSLSEIFDRAGLSPWLTEGEVIRCPSRLARLCAAFYSFAYAVRHGNMLLKLLRPCMDKDTLTIAPTVNQRLKYKDMLTVWAKAFKQSKLYDFFEPNAVRPALTLDRCNLGALIFGEKEWARLGSAKSLVVDPLTVMFRRRGLLSKRTFLTPYDATSDVGYSTLFWEPGPLEAGSKKPSGYKRRPIHAFHLRKDVWTVAHPFPDNSVVMSGKKPSSVIYYEFTGSEKKAKLFLNIVKKDTGAVAVGPLEYCGNAVPVRINGRTQIAVAAMDPNLSMAIRIREICKQLRKKYKLEHDWVRRKEAMPQEVKDATDEETCARRIRFVQPVSVGA</sequence>
<dbReference type="OrthoDB" id="3268838at2759"/>
<dbReference type="eggNOG" id="ENOG502SVKR">
    <property type="taxonomic scope" value="Eukaryota"/>
</dbReference>
<proteinExistence type="predicted"/>
<gene>
    <name evidence="1" type="ORF">GLOTRDRAFT_90440</name>
</gene>
<evidence type="ECO:0000313" key="2">
    <source>
        <dbReference type="Proteomes" id="UP000030669"/>
    </source>
</evidence>
<reference evidence="1 2" key="1">
    <citation type="journal article" date="2012" name="Science">
        <title>The Paleozoic origin of enzymatic lignin decomposition reconstructed from 31 fungal genomes.</title>
        <authorList>
            <person name="Floudas D."/>
            <person name="Binder M."/>
            <person name="Riley R."/>
            <person name="Barry K."/>
            <person name="Blanchette R.A."/>
            <person name="Henrissat B."/>
            <person name="Martinez A.T."/>
            <person name="Otillar R."/>
            <person name="Spatafora J.W."/>
            <person name="Yadav J.S."/>
            <person name="Aerts A."/>
            <person name="Benoit I."/>
            <person name="Boyd A."/>
            <person name="Carlson A."/>
            <person name="Copeland A."/>
            <person name="Coutinho P.M."/>
            <person name="de Vries R.P."/>
            <person name="Ferreira P."/>
            <person name="Findley K."/>
            <person name="Foster B."/>
            <person name="Gaskell J."/>
            <person name="Glotzer D."/>
            <person name="Gorecki P."/>
            <person name="Heitman J."/>
            <person name="Hesse C."/>
            <person name="Hori C."/>
            <person name="Igarashi K."/>
            <person name="Jurgens J.A."/>
            <person name="Kallen N."/>
            <person name="Kersten P."/>
            <person name="Kohler A."/>
            <person name="Kuees U."/>
            <person name="Kumar T.K.A."/>
            <person name="Kuo A."/>
            <person name="LaButti K."/>
            <person name="Larrondo L.F."/>
            <person name="Lindquist E."/>
            <person name="Ling A."/>
            <person name="Lombard V."/>
            <person name="Lucas S."/>
            <person name="Lundell T."/>
            <person name="Martin R."/>
            <person name="McLaughlin D.J."/>
            <person name="Morgenstern I."/>
            <person name="Morin E."/>
            <person name="Murat C."/>
            <person name="Nagy L.G."/>
            <person name="Nolan M."/>
            <person name="Ohm R.A."/>
            <person name="Patyshakuliyeva A."/>
            <person name="Rokas A."/>
            <person name="Ruiz-Duenas F.J."/>
            <person name="Sabat G."/>
            <person name="Salamov A."/>
            <person name="Samejima M."/>
            <person name="Schmutz J."/>
            <person name="Slot J.C."/>
            <person name="St John F."/>
            <person name="Stenlid J."/>
            <person name="Sun H."/>
            <person name="Sun S."/>
            <person name="Syed K."/>
            <person name="Tsang A."/>
            <person name="Wiebenga A."/>
            <person name="Young D."/>
            <person name="Pisabarro A."/>
            <person name="Eastwood D.C."/>
            <person name="Martin F."/>
            <person name="Cullen D."/>
            <person name="Grigoriev I.V."/>
            <person name="Hibbett D.S."/>
        </authorList>
    </citation>
    <scope>NUCLEOTIDE SEQUENCE [LARGE SCALE GENOMIC DNA]</scope>
    <source>
        <strain evidence="1 2">ATCC 11539</strain>
    </source>
</reference>
<keyword evidence="2" id="KW-1185">Reference proteome</keyword>
<dbReference type="AlphaFoldDB" id="S7QNV1"/>
<organism evidence="1 2">
    <name type="scientific">Gloeophyllum trabeum (strain ATCC 11539 / FP-39264 / Madison 617)</name>
    <name type="common">Brown rot fungus</name>
    <dbReference type="NCBI Taxonomy" id="670483"/>
    <lineage>
        <taxon>Eukaryota</taxon>
        <taxon>Fungi</taxon>
        <taxon>Dikarya</taxon>
        <taxon>Basidiomycota</taxon>
        <taxon>Agaricomycotina</taxon>
        <taxon>Agaricomycetes</taxon>
        <taxon>Gloeophyllales</taxon>
        <taxon>Gloeophyllaceae</taxon>
        <taxon>Gloeophyllum</taxon>
    </lineage>
</organism>
<accession>S7QNV1</accession>
<evidence type="ECO:0000313" key="1">
    <source>
        <dbReference type="EMBL" id="EPQ61203.1"/>
    </source>
</evidence>